<dbReference type="PANTHER" id="PTHR45885:SF1">
    <property type="entry name" value="CELL DIVISION CYCLE 5-LIKE PROTEIN"/>
    <property type="match status" value="1"/>
</dbReference>
<organism evidence="12 13">
    <name type="scientific">Erythranthe guttata</name>
    <name type="common">Yellow monkey flower</name>
    <name type="synonym">Mimulus guttatus</name>
    <dbReference type="NCBI Taxonomy" id="4155"/>
    <lineage>
        <taxon>Eukaryota</taxon>
        <taxon>Viridiplantae</taxon>
        <taxon>Streptophyta</taxon>
        <taxon>Embryophyta</taxon>
        <taxon>Tracheophyta</taxon>
        <taxon>Spermatophyta</taxon>
        <taxon>Magnoliopsida</taxon>
        <taxon>eudicotyledons</taxon>
        <taxon>Gunneridae</taxon>
        <taxon>Pentapetalae</taxon>
        <taxon>asterids</taxon>
        <taxon>lamiids</taxon>
        <taxon>Lamiales</taxon>
        <taxon>Phrymaceae</taxon>
        <taxon>Erythranthe</taxon>
    </lineage>
</organism>
<gene>
    <name evidence="12" type="ORF">MIMGU_mgv1a015679mg</name>
</gene>
<dbReference type="PROSITE" id="PS51294">
    <property type="entry name" value="HTH_MYB"/>
    <property type="match status" value="2"/>
</dbReference>
<evidence type="ECO:0000313" key="13">
    <source>
        <dbReference type="Proteomes" id="UP000030748"/>
    </source>
</evidence>
<feature type="domain" description="HTH myb-type" evidence="11">
    <location>
        <begin position="33"/>
        <end position="88"/>
    </location>
</feature>
<evidence type="ECO:0000259" key="10">
    <source>
        <dbReference type="PROSITE" id="PS50090"/>
    </source>
</evidence>
<evidence type="ECO:0000256" key="7">
    <source>
        <dbReference type="ARBA" id="ARBA00023187"/>
    </source>
</evidence>
<evidence type="ECO:0000256" key="5">
    <source>
        <dbReference type="ARBA" id="ARBA00022737"/>
    </source>
</evidence>
<name>A0A022QZR3_ERYGU</name>
<dbReference type="GO" id="GO:0000974">
    <property type="term" value="C:Prp19 complex"/>
    <property type="evidence" value="ECO:0007669"/>
    <property type="project" value="InterPro"/>
</dbReference>
<evidence type="ECO:0000256" key="6">
    <source>
        <dbReference type="ARBA" id="ARBA00023125"/>
    </source>
</evidence>
<dbReference type="InterPro" id="IPR017930">
    <property type="entry name" value="Myb_dom"/>
</dbReference>
<accession>A0A022QZR3</accession>
<protein>
    <submittedName>
        <fullName evidence="12">Uncharacterized protein</fullName>
    </submittedName>
</protein>
<sequence>MENTFTPRTPPESRSAIEAFRKGKLRNPRKKERSNIMGGAWKNTEDEILTAAVNKYGENQWSKISSLLVPRSPKQCKARWYDCLDPSINTTEWTQEEDEKLLCLAKLMPKQWRTIAPIVERPPSQCLERYKKLVDPTGATDENPVLLQD</sequence>
<dbReference type="InterPro" id="IPR047242">
    <property type="entry name" value="CDC5L/Cef1"/>
</dbReference>
<keyword evidence="8" id="KW-0539">Nucleus</keyword>
<keyword evidence="7" id="KW-0508">mRNA splicing</keyword>
<dbReference type="SUPFAM" id="SSF46689">
    <property type="entry name" value="Homeodomain-like"/>
    <property type="match status" value="1"/>
</dbReference>
<keyword evidence="4" id="KW-0747">Spliceosome</keyword>
<dbReference type="InterPro" id="IPR009057">
    <property type="entry name" value="Homeodomain-like_sf"/>
</dbReference>
<comment type="similarity">
    <text evidence="2">Belongs to the CEF1 family.</text>
</comment>
<dbReference type="CDD" id="cd11659">
    <property type="entry name" value="SANT_CDC5_II"/>
    <property type="match status" value="1"/>
</dbReference>
<keyword evidence="6" id="KW-0238">DNA-binding</keyword>
<feature type="compositionally biased region" description="Basic residues" evidence="9">
    <location>
        <begin position="22"/>
        <end position="32"/>
    </location>
</feature>
<dbReference type="GO" id="GO:0005681">
    <property type="term" value="C:spliceosomal complex"/>
    <property type="evidence" value="ECO:0007669"/>
    <property type="project" value="UniProtKB-KW"/>
</dbReference>
<dbReference type="InterPro" id="IPR001005">
    <property type="entry name" value="SANT/Myb"/>
</dbReference>
<dbReference type="CDD" id="cd00167">
    <property type="entry name" value="SANT"/>
    <property type="match status" value="1"/>
</dbReference>
<dbReference type="eggNOG" id="KOG0050">
    <property type="taxonomic scope" value="Eukaryota"/>
</dbReference>
<dbReference type="InterPro" id="IPR047240">
    <property type="entry name" value="SANT_CDC5L_II"/>
</dbReference>
<keyword evidence="5" id="KW-0677">Repeat</keyword>
<evidence type="ECO:0000259" key="11">
    <source>
        <dbReference type="PROSITE" id="PS51294"/>
    </source>
</evidence>
<comment type="subcellular location">
    <subcellularLocation>
        <location evidence="1">Nucleus</location>
    </subcellularLocation>
</comment>
<evidence type="ECO:0000256" key="1">
    <source>
        <dbReference type="ARBA" id="ARBA00004123"/>
    </source>
</evidence>
<reference evidence="12 13" key="1">
    <citation type="journal article" date="2013" name="Proc. Natl. Acad. Sci. U.S.A.">
        <title>Fine-scale variation in meiotic recombination in Mimulus inferred from population shotgun sequencing.</title>
        <authorList>
            <person name="Hellsten U."/>
            <person name="Wright K.M."/>
            <person name="Jenkins J."/>
            <person name="Shu S."/>
            <person name="Yuan Y."/>
            <person name="Wessler S.R."/>
            <person name="Schmutz J."/>
            <person name="Willis J.H."/>
            <person name="Rokhsar D.S."/>
        </authorList>
    </citation>
    <scope>NUCLEOTIDE SEQUENCE [LARGE SCALE GENOMIC DNA]</scope>
    <source>
        <strain evidence="13">cv. DUN x IM62</strain>
    </source>
</reference>
<dbReference type="EMBL" id="KI630787">
    <property type="protein sequence ID" value="EYU33159.1"/>
    <property type="molecule type" value="Genomic_DNA"/>
</dbReference>
<dbReference type="Proteomes" id="UP000030748">
    <property type="component" value="Unassembled WGS sequence"/>
</dbReference>
<keyword evidence="3" id="KW-0507">mRNA processing</keyword>
<evidence type="ECO:0000256" key="9">
    <source>
        <dbReference type="SAM" id="MobiDB-lite"/>
    </source>
</evidence>
<evidence type="ECO:0000313" key="12">
    <source>
        <dbReference type="EMBL" id="EYU33159.1"/>
    </source>
</evidence>
<dbReference type="AlphaFoldDB" id="A0A022QZR3"/>
<dbReference type="GO" id="GO:0000398">
    <property type="term" value="P:mRNA splicing, via spliceosome"/>
    <property type="evidence" value="ECO:0007669"/>
    <property type="project" value="InterPro"/>
</dbReference>
<feature type="domain" description="Myb-like" evidence="10">
    <location>
        <begin position="85"/>
        <end position="134"/>
    </location>
</feature>
<dbReference type="Gene3D" id="1.10.10.60">
    <property type="entry name" value="Homeodomain-like"/>
    <property type="match status" value="2"/>
</dbReference>
<evidence type="ECO:0000256" key="3">
    <source>
        <dbReference type="ARBA" id="ARBA00022664"/>
    </source>
</evidence>
<feature type="region of interest" description="Disordered" evidence="9">
    <location>
        <begin position="1"/>
        <end position="38"/>
    </location>
</feature>
<dbReference type="STRING" id="4155.A0A022QZR3"/>
<keyword evidence="13" id="KW-1185">Reference proteome</keyword>
<feature type="domain" description="HTH myb-type" evidence="11">
    <location>
        <begin position="93"/>
        <end position="138"/>
    </location>
</feature>
<evidence type="ECO:0000256" key="2">
    <source>
        <dbReference type="ARBA" id="ARBA00010506"/>
    </source>
</evidence>
<evidence type="ECO:0000256" key="4">
    <source>
        <dbReference type="ARBA" id="ARBA00022728"/>
    </source>
</evidence>
<dbReference type="SMART" id="SM00717">
    <property type="entry name" value="SANT"/>
    <property type="match status" value="2"/>
</dbReference>
<evidence type="ECO:0000256" key="8">
    <source>
        <dbReference type="ARBA" id="ARBA00023242"/>
    </source>
</evidence>
<dbReference type="PROSITE" id="PS50090">
    <property type="entry name" value="MYB_LIKE"/>
    <property type="match status" value="2"/>
</dbReference>
<dbReference type="GO" id="GO:0003677">
    <property type="term" value="F:DNA binding"/>
    <property type="evidence" value="ECO:0007669"/>
    <property type="project" value="UniProtKB-KW"/>
</dbReference>
<dbReference type="PANTHER" id="PTHR45885">
    <property type="entry name" value="CELL DIVISION CYCLE 5-LIKE PROTEIN"/>
    <property type="match status" value="1"/>
</dbReference>
<proteinExistence type="inferred from homology"/>
<dbReference type="PhylomeDB" id="A0A022QZR3"/>
<dbReference type="Pfam" id="PF13921">
    <property type="entry name" value="Myb_DNA-bind_6"/>
    <property type="match status" value="1"/>
</dbReference>
<feature type="domain" description="Myb-like" evidence="10">
    <location>
        <begin position="33"/>
        <end position="84"/>
    </location>
</feature>